<reference evidence="1" key="1">
    <citation type="submission" date="2023-03" db="EMBL/GenBank/DDBJ databases">
        <title>Massive genome expansion in bonnet fungi (Mycena s.s.) driven by repeated elements and novel gene families across ecological guilds.</title>
        <authorList>
            <consortium name="Lawrence Berkeley National Laboratory"/>
            <person name="Harder C.B."/>
            <person name="Miyauchi S."/>
            <person name="Viragh M."/>
            <person name="Kuo A."/>
            <person name="Thoen E."/>
            <person name="Andreopoulos B."/>
            <person name="Lu D."/>
            <person name="Skrede I."/>
            <person name="Drula E."/>
            <person name="Henrissat B."/>
            <person name="Morin E."/>
            <person name="Kohler A."/>
            <person name="Barry K."/>
            <person name="LaButti K."/>
            <person name="Morin E."/>
            <person name="Salamov A."/>
            <person name="Lipzen A."/>
            <person name="Mereny Z."/>
            <person name="Hegedus B."/>
            <person name="Baldrian P."/>
            <person name="Stursova M."/>
            <person name="Weitz H."/>
            <person name="Taylor A."/>
            <person name="Grigoriev I.V."/>
            <person name="Nagy L.G."/>
            <person name="Martin F."/>
            <person name="Kauserud H."/>
        </authorList>
    </citation>
    <scope>NUCLEOTIDE SEQUENCE</scope>
    <source>
        <strain evidence="1">9284</strain>
    </source>
</reference>
<gene>
    <name evidence="1" type="ORF">FB45DRAFT_1021171</name>
</gene>
<comment type="caution">
    <text evidence="1">The sequence shown here is derived from an EMBL/GenBank/DDBJ whole genome shotgun (WGS) entry which is preliminary data.</text>
</comment>
<protein>
    <submittedName>
        <fullName evidence="1">Uncharacterized protein</fullName>
    </submittedName>
</protein>
<proteinExistence type="predicted"/>
<keyword evidence="2" id="KW-1185">Reference proteome</keyword>
<dbReference type="Proteomes" id="UP001221142">
    <property type="component" value="Unassembled WGS sequence"/>
</dbReference>
<dbReference type="EMBL" id="JARKIF010000003">
    <property type="protein sequence ID" value="KAJ7644401.1"/>
    <property type="molecule type" value="Genomic_DNA"/>
</dbReference>
<organism evidence="1 2">
    <name type="scientific">Roridomyces roridus</name>
    <dbReference type="NCBI Taxonomy" id="1738132"/>
    <lineage>
        <taxon>Eukaryota</taxon>
        <taxon>Fungi</taxon>
        <taxon>Dikarya</taxon>
        <taxon>Basidiomycota</taxon>
        <taxon>Agaricomycotina</taxon>
        <taxon>Agaricomycetes</taxon>
        <taxon>Agaricomycetidae</taxon>
        <taxon>Agaricales</taxon>
        <taxon>Marasmiineae</taxon>
        <taxon>Mycenaceae</taxon>
        <taxon>Roridomyces</taxon>
    </lineage>
</organism>
<accession>A0AAD7FY87</accession>
<evidence type="ECO:0000313" key="2">
    <source>
        <dbReference type="Proteomes" id="UP001221142"/>
    </source>
</evidence>
<evidence type="ECO:0000313" key="1">
    <source>
        <dbReference type="EMBL" id="KAJ7644401.1"/>
    </source>
</evidence>
<dbReference type="AlphaFoldDB" id="A0AAD7FY87"/>
<name>A0AAD7FY87_9AGAR</name>
<sequence length="407" mass="45436">MHPLTLTHTISSLLSSVPRKHHPHDSHRMRPRGKILRLRSEMVSQPELRTALGLVLAAQSRGLELSPEAMRSLLTKLVEQREWVVVALIYVGMVDERRKAREAGSWTTNPPYWLLPHLCTGIARVLNNCSKRILPVLALQALQALAILGGQIDARSIPSADVSGWVEAVGGIGTRLATVQVRVSGTDDHVSTQARAYLKDVLTRYAESLPRTRHIFSVGNGKGARVRRGGQWLEEGKRPILSDADDGAMPPPDIKTYEALFNVLLTPGEVYSSGKKEAVNSVEGNWHAASSPNSPTQEMHYPGHVLDFPEYPAQAPEDEERPYELACRVLRHMMHERMPPLVPWVSPTLLELLRKHKEGLGDLWDTVEEGAGRLKVWTAPVLDEQAEIDRLNRQLATREGKYDELQN</sequence>